<dbReference type="Proteomes" id="UP000095085">
    <property type="component" value="Unassembled WGS sequence"/>
</dbReference>
<keyword evidence="3" id="KW-1185">Reference proteome</keyword>
<name>A0A1E4RJQ6_9ASCO</name>
<dbReference type="EMBL" id="KV454540">
    <property type="protein sequence ID" value="ODV67483.1"/>
    <property type="molecule type" value="Genomic_DNA"/>
</dbReference>
<gene>
    <name evidence="2" type="ORF">HYPBUDRAFT_147814</name>
</gene>
<feature type="transmembrane region" description="Helical" evidence="1">
    <location>
        <begin position="70"/>
        <end position="91"/>
    </location>
</feature>
<organism evidence="2 3">
    <name type="scientific">Hyphopichia burtonii NRRL Y-1933</name>
    <dbReference type="NCBI Taxonomy" id="984485"/>
    <lineage>
        <taxon>Eukaryota</taxon>
        <taxon>Fungi</taxon>
        <taxon>Dikarya</taxon>
        <taxon>Ascomycota</taxon>
        <taxon>Saccharomycotina</taxon>
        <taxon>Pichiomycetes</taxon>
        <taxon>Debaryomycetaceae</taxon>
        <taxon>Hyphopichia</taxon>
    </lineage>
</organism>
<proteinExistence type="predicted"/>
<evidence type="ECO:0000256" key="1">
    <source>
        <dbReference type="SAM" id="Phobius"/>
    </source>
</evidence>
<keyword evidence="1" id="KW-0472">Membrane</keyword>
<evidence type="ECO:0000313" key="3">
    <source>
        <dbReference type="Proteomes" id="UP000095085"/>
    </source>
</evidence>
<sequence length="113" mass="12897">MSYQRLDQLEQLVEELEQESSGIPKSGIIGKKHTRAAYEVLREVHSHSSQEDLEDLEAEDVYPAYKQWNIGFKSIVSIILFCQLILGYMLYRFATCEAGSDKINTTSPILDKP</sequence>
<evidence type="ECO:0000313" key="2">
    <source>
        <dbReference type="EMBL" id="ODV67483.1"/>
    </source>
</evidence>
<reference evidence="3" key="1">
    <citation type="submission" date="2016-05" db="EMBL/GenBank/DDBJ databases">
        <title>Comparative genomics of biotechnologically important yeasts.</title>
        <authorList>
            <consortium name="DOE Joint Genome Institute"/>
            <person name="Riley R."/>
            <person name="Haridas S."/>
            <person name="Wolfe K.H."/>
            <person name="Lopes M.R."/>
            <person name="Hittinger C.T."/>
            <person name="Goker M."/>
            <person name="Salamov A."/>
            <person name="Wisecaver J."/>
            <person name="Long T.M."/>
            <person name="Aerts A.L."/>
            <person name="Barry K."/>
            <person name="Choi C."/>
            <person name="Clum A."/>
            <person name="Coughlan A.Y."/>
            <person name="Deshpande S."/>
            <person name="Douglass A.P."/>
            <person name="Hanson S.J."/>
            <person name="Klenk H.-P."/>
            <person name="Labutti K."/>
            <person name="Lapidus A."/>
            <person name="Lindquist E."/>
            <person name="Lipzen A."/>
            <person name="Meier-Kolthoff J.P."/>
            <person name="Ohm R.A."/>
            <person name="Otillar R.P."/>
            <person name="Pangilinan J."/>
            <person name="Peng Y."/>
            <person name="Rokas A."/>
            <person name="Rosa C.A."/>
            <person name="Scheuner C."/>
            <person name="Sibirny A.A."/>
            <person name="Slot J.C."/>
            <person name="Stielow J.B."/>
            <person name="Sun H."/>
            <person name="Kurtzman C.P."/>
            <person name="Blackwell M."/>
            <person name="Grigoriev I.V."/>
            <person name="Jeffries T.W."/>
        </authorList>
    </citation>
    <scope>NUCLEOTIDE SEQUENCE [LARGE SCALE GENOMIC DNA]</scope>
    <source>
        <strain evidence="3">NRRL Y-1933</strain>
    </source>
</reference>
<dbReference type="RefSeq" id="XP_020076550.1">
    <property type="nucleotide sequence ID" value="XM_020220080.1"/>
</dbReference>
<dbReference type="GeneID" id="30994630"/>
<dbReference type="AlphaFoldDB" id="A0A1E4RJQ6"/>
<keyword evidence="1" id="KW-0812">Transmembrane</keyword>
<keyword evidence="1" id="KW-1133">Transmembrane helix</keyword>
<protein>
    <submittedName>
        <fullName evidence="2">Uncharacterized protein</fullName>
    </submittedName>
</protein>
<accession>A0A1E4RJQ6</accession>